<gene>
    <name evidence="1" type="ORF">ALC62_09627</name>
</gene>
<evidence type="ECO:0000313" key="1">
    <source>
        <dbReference type="EMBL" id="KYM99625.1"/>
    </source>
</evidence>
<name>A0A151IFF7_9HYME</name>
<dbReference type="AlphaFoldDB" id="A0A151IFF7"/>
<organism evidence="1 2">
    <name type="scientific">Cyphomyrmex costatus</name>
    <dbReference type="NCBI Taxonomy" id="456900"/>
    <lineage>
        <taxon>Eukaryota</taxon>
        <taxon>Metazoa</taxon>
        <taxon>Ecdysozoa</taxon>
        <taxon>Arthropoda</taxon>
        <taxon>Hexapoda</taxon>
        <taxon>Insecta</taxon>
        <taxon>Pterygota</taxon>
        <taxon>Neoptera</taxon>
        <taxon>Endopterygota</taxon>
        <taxon>Hymenoptera</taxon>
        <taxon>Apocrita</taxon>
        <taxon>Aculeata</taxon>
        <taxon>Formicoidea</taxon>
        <taxon>Formicidae</taxon>
        <taxon>Myrmicinae</taxon>
        <taxon>Cyphomyrmex</taxon>
    </lineage>
</organism>
<sequence length="94" mass="11053">MFPNPFNRKHSTIRQFLDHIFDSSKKTITRFESLCTFNSKDNWRGYHGTFGGYYALPHNHRNNHRDNNLESKVTKKVTCNCNFDTSNELLPFPG</sequence>
<accession>A0A151IFF7</accession>
<dbReference type="EMBL" id="KQ977796">
    <property type="protein sequence ID" value="KYM99625.1"/>
    <property type="molecule type" value="Genomic_DNA"/>
</dbReference>
<keyword evidence="2" id="KW-1185">Reference proteome</keyword>
<proteinExistence type="predicted"/>
<evidence type="ECO:0000313" key="2">
    <source>
        <dbReference type="Proteomes" id="UP000078542"/>
    </source>
</evidence>
<dbReference type="Proteomes" id="UP000078542">
    <property type="component" value="Unassembled WGS sequence"/>
</dbReference>
<reference evidence="1 2" key="1">
    <citation type="submission" date="2016-03" db="EMBL/GenBank/DDBJ databases">
        <title>Cyphomyrmex costatus WGS genome.</title>
        <authorList>
            <person name="Nygaard S."/>
            <person name="Hu H."/>
            <person name="Boomsma J."/>
            <person name="Zhang G."/>
        </authorList>
    </citation>
    <scope>NUCLEOTIDE SEQUENCE [LARGE SCALE GENOMIC DNA]</scope>
    <source>
        <strain evidence="1">MS0001</strain>
        <tissue evidence="1">Whole body</tissue>
    </source>
</reference>
<protein>
    <submittedName>
        <fullName evidence="1">Uncharacterized protein</fullName>
    </submittedName>
</protein>